<comment type="caution">
    <text evidence="2">The sequence shown here is derived from an EMBL/GenBank/DDBJ whole genome shotgun (WGS) entry which is preliminary data.</text>
</comment>
<feature type="transmembrane region" description="Helical" evidence="1">
    <location>
        <begin position="6"/>
        <end position="24"/>
    </location>
</feature>
<evidence type="ECO:0000256" key="1">
    <source>
        <dbReference type="SAM" id="Phobius"/>
    </source>
</evidence>
<organism evidence="2 3">
    <name type="scientific">Lactiplantibacillus daowaiensis</name>
    <dbReference type="NCBI Taxonomy" id="2559918"/>
    <lineage>
        <taxon>Bacteria</taxon>
        <taxon>Bacillati</taxon>
        <taxon>Bacillota</taxon>
        <taxon>Bacilli</taxon>
        <taxon>Lactobacillales</taxon>
        <taxon>Lactobacillaceae</taxon>
        <taxon>Lactiplantibacillus</taxon>
    </lineage>
</organism>
<evidence type="ECO:0000313" key="2">
    <source>
        <dbReference type="EMBL" id="MFC6181635.1"/>
    </source>
</evidence>
<keyword evidence="3" id="KW-1185">Reference proteome</keyword>
<proteinExistence type="predicted"/>
<sequence>MSILKAAMQAASHWIGYCLVAALFKIPIDLILKRPVLNGLWHGFVVASWLVRGQMLGLLLVILLGGWLVFTVVSALGKLISAWLKRQDSNV</sequence>
<evidence type="ECO:0008006" key="4">
    <source>
        <dbReference type="Google" id="ProtNLM"/>
    </source>
</evidence>
<name>A0ABW1S289_9LACO</name>
<reference evidence="3" key="1">
    <citation type="journal article" date="2019" name="Int. J. Syst. Evol. Microbiol.">
        <title>The Global Catalogue of Microorganisms (GCM) 10K type strain sequencing project: providing services to taxonomists for standard genome sequencing and annotation.</title>
        <authorList>
            <consortium name="The Broad Institute Genomics Platform"/>
            <consortium name="The Broad Institute Genome Sequencing Center for Infectious Disease"/>
            <person name="Wu L."/>
            <person name="Ma J."/>
        </authorList>
    </citation>
    <scope>NUCLEOTIDE SEQUENCE [LARGE SCALE GENOMIC DNA]</scope>
    <source>
        <strain evidence="3">CCM 8933</strain>
    </source>
</reference>
<accession>A0ABW1S289</accession>
<dbReference type="Proteomes" id="UP001596282">
    <property type="component" value="Unassembled WGS sequence"/>
</dbReference>
<feature type="transmembrane region" description="Helical" evidence="1">
    <location>
        <begin position="58"/>
        <end position="77"/>
    </location>
</feature>
<keyword evidence="1" id="KW-0812">Transmembrane</keyword>
<keyword evidence="1" id="KW-1133">Transmembrane helix</keyword>
<dbReference type="RefSeq" id="WP_137628574.1">
    <property type="nucleotide sequence ID" value="NZ_BJDJ01000010.1"/>
</dbReference>
<keyword evidence="1" id="KW-0472">Membrane</keyword>
<dbReference type="EMBL" id="JBHSSC010000040">
    <property type="protein sequence ID" value="MFC6181635.1"/>
    <property type="molecule type" value="Genomic_DNA"/>
</dbReference>
<gene>
    <name evidence="2" type="ORF">ACFP5Y_10415</name>
</gene>
<protein>
    <recommendedName>
        <fullName evidence="4">Integral membrane protein</fullName>
    </recommendedName>
</protein>
<evidence type="ECO:0000313" key="3">
    <source>
        <dbReference type="Proteomes" id="UP001596282"/>
    </source>
</evidence>